<keyword evidence="3" id="KW-1185">Reference proteome</keyword>
<feature type="region of interest" description="Disordered" evidence="1">
    <location>
        <begin position="1313"/>
        <end position="1382"/>
    </location>
</feature>
<dbReference type="InterPro" id="IPR041078">
    <property type="entry name" value="Plavaka"/>
</dbReference>
<feature type="compositionally biased region" description="Polar residues" evidence="1">
    <location>
        <begin position="770"/>
        <end position="783"/>
    </location>
</feature>
<organism evidence="2 3">
    <name type="scientific">Hypsizygus marmoreus</name>
    <name type="common">White beech mushroom</name>
    <name type="synonym">Agaricus marmoreus</name>
    <dbReference type="NCBI Taxonomy" id="39966"/>
    <lineage>
        <taxon>Eukaryota</taxon>
        <taxon>Fungi</taxon>
        <taxon>Dikarya</taxon>
        <taxon>Basidiomycota</taxon>
        <taxon>Agaricomycotina</taxon>
        <taxon>Agaricomycetes</taxon>
        <taxon>Agaricomycetidae</taxon>
        <taxon>Agaricales</taxon>
        <taxon>Tricholomatineae</taxon>
        <taxon>Lyophyllaceae</taxon>
        <taxon>Hypsizygus</taxon>
    </lineage>
</organism>
<evidence type="ECO:0000313" key="2">
    <source>
        <dbReference type="EMBL" id="RDB23027.1"/>
    </source>
</evidence>
<dbReference type="InParanoid" id="A0A369JR60"/>
<dbReference type="Proteomes" id="UP000076154">
    <property type="component" value="Unassembled WGS sequence"/>
</dbReference>
<gene>
    <name evidence="2" type="ORF">Hypma_009855</name>
</gene>
<comment type="caution">
    <text evidence="2">The sequence shown here is derived from an EMBL/GenBank/DDBJ whole genome shotgun (WGS) entry which is preliminary data.</text>
</comment>
<dbReference type="OrthoDB" id="2418900at2759"/>
<feature type="region of interest" description="Disordered" evidence="1">
    <location>
        <begin position="191"/>
        <end position="240"/>
    </location>
</feature>
<feature type="compositionally biased region" description="Polar residues" evidence="1">
    <location>
        <begin position="864"/>
        <end position="894"/>
    </location>
</feature>
<evidence type="ECO:0000313" key="3">
    <source>
        <dbReference type="Proteomes" id="UP000076154"/>
    </source>
</evidence>
<accession>A0A369JR60</accession>
<feature type="compositionally biased region" description="Basic and acidic residues" evidence="1">
    <location>
        <begin position="193"/>
        <end position="204"/>
    </location>
</feature>
<feature type="compositionally biased region" description="Basic residues" evidence="1">
    <location>
        <begin position="947"/>
        <end position="956"/>
    </location>
</feature>
<sequence>MLGLNDPQPDVQAFSETCACNRTFTSPGAFKNHRNSCPTSKKLLSEALKTLRMKRKHDLEMTSLADSENPAPKQTDQLRGHSAAQMTVNNILIDSPPSTKCRRALPKRFRSPGLQMHDKKLADILPQPVVPLPSPLLLASVKQTDHPAMSSPIHSTTVVEASEDDIFQDGAHFDTARNSFGLFRRYFGRRTPPTRDAERQRSLKELSNFPSETQLLSTQAPTSVTTTDVSPSPTTPSLFHPFPNKSSMLLGDWFWNHGAQKSQRSFKQLLEIFKDDDFSLEDIKDIKWTQINTELSLNDWDEGEWVDEDAGWKRKSVKFQVPFHRFTESPGTRDYLVNDFYHRSLVSIIEEKLTRPHKNFHYEPFDLLWHPKPSMPPVQLHGECYSSLSFQIAHQELQRSPREDGCSLPRVVVALMFWSDSTHLTNFGNVNLWPLYLGFGNESKYDRCKPSCNLLEHVAYFERWSVLLDDDFVHAYKHGLVIQCPDGNERRFYPRIFTYSADYPEKTLMATIKQKGRLPCPRCKIPLSTVHLVGTLKDRKDRVRLQRVDNLQHRGLVNSTRKNIYNNNYAVDSQHVKNQLGPLSLLPISNAFSKRLSTFGFNLFLMFVVDLMHEIESGVWKALLIHLFRILLSVDVNLLHEMDMRFRQTPTFGRDTIRRFARNVSGLKQMAAWNYEDFLQCAIPVFDGLLPEPHNTDILRLLFHFAHWHGLAKLRLHHDLTLGILDQETTVLPELLRHFQSQTCAAFNTKELPRETEARQRRKAAKGRKNPNSVTSAASTNATEPGKRKASPTKQSGQARVTALPDCDSVVPPIPSKSPSNLERPENGSITMPSSQAHRRNTRKSGSNTRTVMESPMDLMQEDQPGTSHSQPKASSHSQTAGEHDPSSSTQHSGDTPAPAAMGSKIKKFNLNTYKAHALGDYVATIKRYGTTDSYSTEPGELEHRTPKGRYKRTSKRAFTKQLAQIERRQARLRYLKTKSISVQEAENQAEGRLDGSEQLILDAENAVDQPALHHQIGATENLPCHIGTFLHENSGDPATRDFLHTLCAHIASRLMDVFRKTRATESDSEPHATSDIDPNLIYIKRDTIFQHNIMKIHYTTYDVRRAQDIVNPKTDHRDIMLLSDDSDNNPHINCHQYRYARVIGIYHVNVIYGGYLFGKRSYEAQRMEFLWVRWFEHVHNVEVEDGWAMGRLDEVQFGRIERTGAFGFLDPQQVLRACHIIPRFSAGRHYTDGIGTSRFTQDGEDWNSYYAHSRFVDRDMLMCHHWGLGVGHIHSWPEITVNLNTTMVHADIPQELGANDNDSVEENMTENAITFEEPPVGNPIDDADGDQADEDSQGEEPMDDDDHYSDNDHWGTGAGFAAAESDESETEDSRGPVFSYD</sequence>
<feature type="compositionally biased region" description="Acidic residues" evidence="1">
    <location>
        <begin position="1326"/>
        <end position="1348"/>
    </location>
</feature>
<dbReference type="EMBL" id="LUEZ02000048">
    <property type="protein sequence ID" value="RDB23027.1"/>
    <property type="molecule type" value="Genomic_DNA"/>
</dbReference>
<feature type="region of interest" description="Disordered" evidence="1">
    <location>
        <begin position="750"/>
        <end position="902"/>
    </location>
</feature>
<dbReference type="Pfam" id="PF18759">
    <property type="entry name" value="Plavaka"/>
    <property type="match status" value="2"/>
</dbReference>
<reference evidence="2" key="1">
    <citation type="submission" date="2018-04" db="EMBL/GenBank/DDBJ databases">
        <title>Whole genome sequencing of Hypsizygus marmoreus.</title>
        <authorList>
            <person name="Choi I.-G."/>
            <person name="Min B."/>
            <person name="Kim J.-G."/>
            <person name="Kim S."/>
            <person name="Oh Y.-L."/>
            <person name="Kong W.-S."/>
            <person name="Park H."/>
            <person name="Jeong J."/>
            <person name="Song E.-S."/>
        </authorList>
    </citation>
    <scope>NUCLEOTIDE SEQUENCE [LARGE SCALE GENOMIC DNA]</scope>
    <source>
        <strain evidence="2">51987-8</strain>
    </source>
</reference>
<feature type="compositionally biased region" description="Polar residues" evidence="1">
    <location>
        <begin position="208"/>
        <end position="220"/>
    </location>
</feature>
<proteinExistence type="predicted"/>
<feature type="compositionally biased region" description="Low complexity" evidence="1">
    <location>
        <begin position="221"/>
        <end position="237"/>
    </location>
</feature>
<dbReference type="STRING" id="39966.A0A369JR60"/>
<evidence type="ECO:0000256" key="1">
    <source>
        <dbReference type="SAM" id="MobiDB-lite"/>
    </source>
</evidence>
<feature type="region of interest" description="Disordered" evidence="1">
    <location>
        <begin position="936"/>
        <end position="956"/>
    </location>
</feature>
<protein>
    <submittedName>
        <fullName evidence="2">Uncharacterized protein</fullName>
    </submittedName>
</protein>
<name>A0A369JR60_HYPMA</name>
<feature type="compositionally biased region" description="Basic residues" evidence="1">
    <location>
        <begin position="760"/>
        <end position="769"/>
    </location>
</feature>